<organism evidence="1 2">
    <name type="scientific">Microbacterium testaceum</name>
    <name type="common">Aureobacterium testaceum</name>
    <name type="synonym">Brevibacterium testaceum</name>
    <dbReference type="NCBI Taxonomy" id="2033"/>
    <lineage>
        <taxon>Bacteria</taxon>
        <taxon>Bacillati</taxon>
        <taxon>Actinomycetota</taxon>
        <taxon>Actinomycetes</taxon>
        <taxon>Micrococcales</taxon>
        <taxon>Microbacteriaceae</taxon>
        <taxon>Microbacterium</taxon>
    </lineage>
</organism>
<reference evidence="1 2" key="1">
    <citation type="journal article" date="2016" name="Front. Microbiol.">
        <title>Genomic Resource of Rice Seed Associated Bacteria.</title>
        <authorList>
            <person name="Midha S."/>
            <person name="Bansal K."/>
            <person name="Sharma S."/>
            <person name="Kumar N."/>
            <person name="Patil P.P."/>
            <person name="Chaudhry V."/>
            <person name="Patil P.B."/>
        </authorList>
    </citation>
    <scope>NUCLEOTIDE SEQUENCE [LARGE SCALE GENOMIC DNA]</scope>
    <source>
        <strain evidence="1 2">RSA3</strain>
    </source>
</reference>
<proteinExistence type="predicted"/>
<dbReference type="RefSeq" id="WP_058615142.1">
    <property type="nucleotide sequence ID" value="NZ_LDRV01000124.1"/>
</dbReference>
<name>A0A147F336_MICTE</name>
<gene>
    <name evidence="1" type="ORF">RSA3_16900</name>
</gene>
<sequence length="115" mass="12973">MRSDWITHRRPDGEVLGWMEPHGDGFVVVDLLGRRSAEAVDWLTAEETLEERGIGYLADMYELRLDDGSWLRVRIAEVSTSGIRVKKDDWGAVGAPQLFYDVAFPVDEAVLRPLG</sequence>
<dbReference type="EMBL" id="LDRV01000124">
    <property type="protein sequence ID" value="KTS06801.1"/>
    <property type="molecule type" value="Genomic_DNA"/>
</dbReference>
<evidence type="ECO:0000313" key="1">
    <source>
        <dbReference type="EMBL" id="KTS06801.1"/>
    </source>
</evidence>
<dbReference type="PATRIC" id="fig|2033.7.peg.585"/>
<dbReference type="AlphaFoldDB" id="A0A147F336"/>
<dbReference type="Proteomes" id="UP000072189">
    <property type="component" value="Unassembled WGS sequence"/>
</dbReference>
<protein>
    <submittedName>
        <fullName evidence="1">Uncharacterized protein</fullName>
    </submittedName>
</protein>
<accession>A0A147F336</accession>
<evidence type="ECO:0000313" key="2">
    <source>
        <dbReference type="Proteomes" id="UP000072189"/>
    </source>
</evidence>
<comment type="caution">
    <text evidence="1">The sequence shown here is derived from an EMBL/GenBank/DDBJ whole genome shotgun (WGS) entry which is preliminary data.</text>
</comment>